<gene>
    <name evidence="2" type="ORF">PLXY2_LOCUS8204</name>
</gene>
<dbReference type="InterPro" id="IPR036397">
    <property type="entry name" value="RNaseH_sf"/>
</dbReference>
<dbReference type="EMBL" id="CAJHNJ030000030">
    <property type="protein sequence ID" value="CAG9124569.1"/>
    <property type="molecule type" value="Genomic_DNA"/>
</dbReference>
<evidence type="ECO:0000313" key="3">
    <source>
        <dbReference type="Proteomes" id="UP000653454"/>
    </source>
</evidence>
<dbReference type="InterPro" id="IPR001584">
    <property type="entry name" value="Integrase_cat-core"/>
</dbReference>
<dbReference type="Proteomes" id="UP000653454">
    <property type="component" value="Unassembled WGS sequence"/>
</dbReference>
<dbReference type="GO" id="GO:0003676">
    <property type="term" value="F:nucleic acid binding"/>
    <property type="evidence" value="ECO:0007669"/>
    <property type="project" value="InterPro"/>
</dbReference>
<evidence type="ECO:0000313" key="2">
    <source>
        <dbReference type="EMBL" id="CAG9124569.1"/>
    </source>
</evidence>
<proteinExistence type="predicted"/>
<comment type="caution">
    <text evidence="2">The sequence shown here is derived from an EMBL/GenBank/DDBJ whole genome shotgun (WGS) entry which is preliminary data.</text>
</comment>
<dbReference type="InterPro" id="IPR040676">
    <property type="entry name" value="DUF5641"/>
</dbReference>
<reference evidence="2" key="1">
    <citation type="submission" date="2020-11" db="EMBL/GenBank/DDBJ databases">
        <authorList>
            <person name="Whiteford S."/>
        </authorList>
    </citation>
    <scope>NUCLEOTIDE SEQUENCE</scope>
</reference>
<dbReference type="PANTHER" id="PTHR47331">
    <property type="entry name" value="PHD-TYPE DOMAIN-CONTAINING PROTEIN"/>
    <property type="match status" value="1"/>
</dbReference>
<dbReference type="AlphaFoldDB" id="A0A8S4FBT3"/>
<name>A0A8S4FBT3_PLUXY</name>
<sequence length="346" mass="39372">MADLPAPRVTPSRPFTHTGIDFTGHVEVKSNKGRGIRTSKGYVAVFVCLATKAVHLELVSDLSTPMFLQAFHRFCNRHSTPSHCYSDNGTNFVGANRLLKREYQEIIQNINKDFFDNINHLDIQWHFNAPAWPSAGGLWESAVKSLKYHLKRVLGDQKLTYEEFTTLLTHVEACLNSRPLCALTEDPDYDHLTPGHFLVGGPLLSRPQVQSDNISLPKRWQLIQAMNKQIWKCWSNDYLQQLQARSKWRTPIENIKKDDVVVIREDNIPPGRWAIGRVIEIHPGKDNHIRVVTLKTQGNIIKRPVSKLIILPVQNSAENTSDNSSLSTDQPNIQCDITARKSRILF</sequence>
<organism evidence="2 3">
    <name type="scientific">Plutella xylostella</name>
    <name type="common">Diamondback moth</name>
    <name type="synonym">Plutella maculipennis</name>
    <dbReference type="NCBI Taxonomy" id="51655"/>
    <lineage>
        <taxon>Eukaryota</taxon>
        <taxon>Metazoa</taxon>
        <taxon>Ecdysozoa</taxon>
        <taxon>Arthropoda</taxon>
        <taxon>Hexapoda</taxon>
        <taxon>Insecta</taxon>
        <taxon>Pterygota</taxon>
        <taxon>Neoptera</taxon>
        <taxon>Endopterygota</taxon>
        <taxon>Lepidoptera</taxon>
        <taxon>Glossata</taxon>
        <taxon>Ditrysia</taxon>
        <taxon>Yponomeutoidea</taxon>
        <taxon>Plutellidae</taxon>
        <taxon>Plutella</taxon>
    </lineage>
</organism>
<dbReference type="InterPro" id="IPR012337">
    <property type="entry name" value="RNaseH-like_sf"/>
</dbReference>
<dbReference type="Pfam" id="PF18701">
    <property type="entry name" value="DUF5641"/>
    <property type="match status" value="1"/>
</dbReference>
<keyword evidence="3" id="KW-1185">Reference proteome</keyword>
<accession>A0A8S4FBT3</accession>
<feature type="domain" description="Integrase catalytic" evidence="1">
    <location>
        <begin position="10"/>
        <end position="202"/>
    </location>
</feature>
<dbReference type="PROSITE" id="PS50994">
    <property type="entry name" value="INTEGRASE"/>
    <property type="match status" value="1"/>
</dbReference>
<dbReference type="GO" id="GO:0015074">
    <property type="term" value="P:DNA integration"/>
    <property type="evidence" value="ECO:0007669"/>
    <property type="project" value="InterPro"/>
</dbReference>
<evidence type="ECO:0000259" key="1">
    <source>
        <dbReference type="PROSITE" id="PS50994"/>
    </source>
</evidence>
<dbReference type="Gene3D" id="3.30.420.10">
    <property type="entry name" value="Ribonuclease H-like superfamily/Ribonuclease H"/>
    <property type="match status" value="1"/>
</dbReference>
<dbReference type="SUPFAM" id="SSF53098">
    <property type="entry name" value="Ribonuclease H-like"/>
    <property type="match status" value="1"/>
</dbReference>
<protein>
    <submittedName>
        <fullName evidence="2">(diamondback moth) hypothetical protein</fullName>
    </submittedName>
</protein>